<dbReference type="GO" id="GO:0046872">
    <property type="term" value="F:metal ion binding"/>
    <property type="evidence" value="ECO:0007669"/>
    <property type="project" value="UniProtKB-KW"/>
</dbReference>
<evidence type="ECO:0000256" key="7">
    <source>
        <dbReference type="ARBA" id="ARBA00022842"/>
    </source>
</evidence>
<dbReference type="GO" id="GO:0019693">
    <property type="term" value="P:ribose phosphate metabolic process"/>
    <property type="evidence" value="ECO:0007669"/>
    <property type="project" value="TreeGrafter"/>
</dbReference>
<dbReference type="CDD" id="cd24155">
    <property type="entry name" value="NUDIX_ADPRase"/>
    <property type="match status" value="1"/>
</dbReference>
<protein>
    <recommendedName>
        <fullName evidence="4">ADP-ribose pyrophosphatase</fullName>
        <ecNumber evidence="3">3.6.1.13</ecNumber>
    </recommendedName>
    <alternativeName>
        <fullName evidence="9">ADP-ribose diphosphatase</fullName>
    </alternativeName>
    <alternativeName>
        <fullName evidence="11">ADP-ribose phosphohydrolase</fullName>
    </alternativeName>
    <alternativeName>
        <fullName evidence="10">Adenosine diphosphoribose pyrophosphatase</fullName>
    </alternativeName>
</protein>
<evidence type="ECO:0000259" key="13">
    <source>
        <dbReference type="PROSITE" id="PS51462"/>
    </source>
</evidence>
<evidence type="ECO:0000256" key="2">
    <source>
        <dbReference type="ARBA" id="ARBA00007482"/>
    </source>
</evidence>
<keyword evidence="6" id="KW-0378">Hydrolase</keyword>
<proteinExistence type="inferred from homology"/>
<comment type="similarity">
    <text evidence="2">Belongs to the Nudix hydrolase family. NudF subfamily.</text>
</comment>
<evidence type="ECO:0000256" key="11">
    <source>
        <dbReference type="ARBA" id="ARBA00033056"/>
    </source>
</evidence>
<evidence type="ECO:0000256" key="5">
    <source>
        <dbReference type="ARBA" id="ARBA00022723"/>
    </source>
</evidence>
<reference evidence="14" key="1">
    <citation type="submission" date="2018-06" db="EMBL/GenBank/DDBJ databases">
        <authorList>
            <person name="Zhirakovskaya E."/>
        </authorList>
    </citation>
    <scope>NUCLEOTIDE SEQUENCE</scope>
</reference>
<evidence type="ECO:0000256" key="3">
    <source>
        <dbReference type="ARBA" id="ARBA00012453"/>
    </source>
</evidence>
<evidence type="ECO:0000256" key="4">
    <source>
        <dbReference type="ARBA" id="ARBA00013297"/>
    </source>
</evidence>
<sequence>MPLKEFKIQSVTTPYTGFFELNVVHFKHTRYTGGWTETFSRELFQRGQAVVVLLYDSAKEQVVLVEQCRVGALLNHAQLGVQAGAQAEKAWLLEPVAGIIDVGESPKEAGIREAQEETGAVVQTLEYVCQFYPSPGACSEILHLYAADISVDSISDYGGIESEQEDIKVVKLDFQRAKKMLLNAEFNVAATYIALQWLFFQKIP</sequence>
<comment type="catalytic activity">
    <reaction evidence="12">
        <text>ADP-D-ribose + H2O = D-ribose 5-phosphate + AMP + 2 H(+)</text>
        <dbReference type="Rhea" id="RHEA:10412"/>
        <dbReference type="ChEBI" id="CHEBI:15377"/>
        <dbReference type="ChEBI" id="CHEBI:15378"/>
        <dbReference type="ChEBI" id="CHEBI:57967"/>
        <dbReference type="ChEBI" id="CHEBI:78346"/>
        <dbReference type="ChEBI" id="CHEBI:456215"/>
        <dbReference type="EC" id="3.6.1.13"/>
    </reaction>
</comment>
<feature type="domain" description="Nudix hydrolase" evidence="13">
    <location>
        <begin position="45"/>
        <end position="194"/>
    </location>
</feature>
<dbReference type="EC" id="3.6.1.13" evidence="3"/>
<dbReference type="SUPFAM" id="SSF55811">
    <property type="entry name" value="Nudix"/>
    <property type="match status" value="1"/>
</dbReference>
<comment type="cofactor">
    <cofactor evidence="1">
        <name>Mg(2+)</name>
        <dbReference type="ChEBI" id="CHEBI:18420"/>
    </cofactor>
</comment>
<dbReference type="EMBL" id="UOFB01000003">
    <property type="protein sequence ID" value="VAW43880.1"/>
    <property type="molecule type" value="Genomic_DNA"/>
</dbReference>
<evidence type="ECO:0000256" key="1">
    <source>
        <dbReference type="ARBA" id="ARBA00001946"/>
    </source>
</evidence>
<dbReference type="GO" id="GO:0047631">
    <property type="term" value="F:ADP-ribose diphosphatase activity"/>
    <property type="evidence" value="ECO:0007669"/>
    <property type="project" value="UniProtKB-EC"/>
</dbReference>
<evidence type="ECO:0000256" key="9">
    <source>
        <dbReference type="ARBA" id="ARBA00030162"/>
    </source>
</evidence>
<keyword evidence="7" id="KW-0460">Magnesium</keyword>
<evidence type="ECO:0000313" key="14">
    <source>
        <dbReference type="EMBL" id="VAW43880.1"/>
    </source>
</evidence>
<dbReference type="Gene3D" id="3.90.79.10">
    <property type="entry name" value="Nucleoside Triphosphate Pyrophosphohydrolase"/>
    <property type="match status" value="1"/>
</dbReference>
<evidence type="ECO:0000256" key="12">
    <source>
        <dbReference type="ARBA" id="ARBA00049546"/>
    </source>
</evidence>
<gene>
    <name evidence="14" type="ORF">MNBD_GAMMA04-1813</name>
</gene>
<dbReference type="Pfam" id="PF00293">
    <property type="entry name" value="NUDIX"/>
    <property type="match status" value="1"/>
</dbReference>
<dbReference type="InterPro" id="IPR000086">
    <property type="entry name" value="NUDIX_hydrolase_dom"/>
</dbReference>
<comment type="function">
    <text evidence="8">Acts on ADP-mannose and ADP-glucose as well as ADP-ribose. Prevents glycogen biosynthesis. The reaction catalyzed by this enzyme is a limiting step of the gluconeogenic process.</text>
</comment>
<dbReference type="GO" id="GO:0019144">
    <property type="term" value="F:ADP-sugar diphosphatase activity"/>
    <property type="evidence" value="ECO:0007669"/>
    <property type="project" value="TreeGrafter"/>
</dbReference>
<dbReference type="InterPro" id="IPR004385">
    <property type="entry name" value="NDP_pyrophosphatase"/>
</dbReference>
<name>A0A3B0VU38_9ZZZZ</name>
<dbReference type="AlphaFoldDB" id="A0A3B0VU38"/>
<dbReference type="NCBIfam" id="TIGR00052">
    <property type="entry name" value="nudix-type nucleoside diphosphatase, YffH/AdpP family"/>
    <property type="match status" value="1"/>
</dbReference>
<evidence type="ECO:0000256" key="6">
    <source>
        <dbReference type="ARBA" id="ARBA00022801"/>
    </source>
</evidence>
<organism evidence="14">
    <name type="scientific">hydrothermal vent metagenome</name>
    <dbReference type="NCBI Taxonomy" id="652676"/>
    <lineage>
        <taxon>unclassified sequences</taxon>
        <taxon>metagenomes</taxon>
        <taxon>ecological metagenomes</taxon>
    </lineage>
</organism>
<evidence type="ECO:0000256" key="10">
    <source>
        <dbReference type="ARBA" id="ARBA00030308"/>
    </source>
</evidence>
<dbReference type="InterPro" id="IPR015797">
    <property type="entry name" value="NUDIX_hydrolase-like_dom_sf"/>
</dbReference>
<dbReference type="PANTHER" id="PTHR11839">
    <property type="entry name" value="UDP/ADP-SUGAR PYROPHOSPHATASE"/>
    <property type="match status" value="1"/>
</dbReference>
<dbReference type="GO" id="GO:0006753">
    <property type="term" value="P:nucleoside phosphate metabolic process"/>
    <property type="evidence" value="ECO:0007669"/>
    <property type="project" value="TreeGrafter"/>
</dbReference>
<accession>A0A3B0VU38</accession>
<keyword evidence="5" id="KW-0479">Metal-binding</keyword>
<dbReference type="PANTHER" id="PTHR11839:SF5">
    <property type="entry name" value="ADP-RIBOSE PYROPHOSPHATASE"/>
    <property type="match status" value="1"/>
</dbReference>
<dbReference type="PROSITE" id="PS51462">
    <property type="entry name" value="NUDIX"/>
    <property type="match status" value="1"/>
</dbReference>
<dbReference type="GO" id="GO:0005829">
    <property type="term" value="C:cytosol"/>
    <property type="evidence" value="ECO:0007669"/>
    <property type="project" value="TreeGrafter"/>
</dbReference>
<evidence type="ECO:0000256" key="8">
    <source>
        <dbReference type="ARBA" id="ARBA00025164"/>
    </source>
</evidence>